<name>A0ABN8J4Y0_9NEOP</name>
<protein>
    <submittedName>
        <fullName evidence="1">Uncharacterized protein</fullName>
    </submittedName>
</protein>
<proteinExistence type="predicted"/>
<dbReference type="Proteomes" id="UP000837857">
    <property type="component" value="Chromosome 7"/>
</dbReference>
<dbReference type="EMBL" id="OW152819">
    <property type="protein sequence ID" value="CAH2074249.1"/>
    <property type="molecule type" value="Genomic_DNA"/>
</dbReference>
<gene>
    <name evidence="1" type="ORF">IPOD504_LOCUS15988</name>
</gene>
<accession>A0ABN8J4Y0</accession>
<sequence>MPRFNVSKTGEHLQFKSLGWLWQWLDLAVRRARGEQSGRGVQFAQWQLHQFASVAFARRYSVNATGILRGPAAFPV</sequence>
<organism evidence="1 2">
    <name type="scientific">Iphiclides podalirius</name>
    <name type="common">scarce swallowtail</name>
    <dbReference type="NCBI Taxonomy" id="110791"/>
    <lineage>
        <taxon>Eukaryota</taxon>
        <taxon>Metazoa</taxon>
        <taxon>Ecdysozoa</taxon>
        <taxon>Arthropoda</taxon>
        <taxon>Hexapoda</taxon>
        <taxon>Insecta</taxon>
        <taxon>Pterygota</taxon>
        <taxon>Neoptera</taxon>
        <taxon>Endopterygota</taxon>
        <taxon>Lepidoptera</taxon>
        <taxon>Glossata</taxon>
        <taxon>Ditrysia</taxon>
        <taxon>Papilionoidea</taxon>
        <taxon>Papilionidae</taxon>
        <taxon>Papilioninae</taxon>
        <taxon>Iphiclides</taxon>
    </lineage>
</organism>
<feature type="non-terminal residue" evidence="1">
    <location>
        <position position="76"/>
    </location>
</feature>
<evidence type="ECO:0000313" key="1">
    <source>
        <dbReference type="EMBL" id="CAH2074249.1"/>
    </source>
</evidence>
<evidence type="ECO:0000313" key="2">
    <source>
        <dbReference type="Proteomes" id="UP000837857"/>
    </source>
</evidence>
<keyword evidence="2" id="KW-1185">Reference proteome</keyword>
<reference evidence="1" key="1">
    <citation type="submission" date="2022-03" db="EMBL/GenBank/DDBJ databases">
        <authorList>
            <person name="Martin H S."/>
        </authorList>
    </citation>
    <scope>NUCLEOTIDE SEQUENCE</scope>
</reference>